<dbReference type="InterPro" id="IPR001646">
    <property type="entry name" value="5peptide_repeat"/>
</dbReference>
<evidence type="ECO:0000313" key="1">
    <source>
        <dbReference type="EMBL" id="MED4404280.1"/>
    </source>
</evidence>
<evidence type="ECO:0000313" key="2">
    <source>
        <dbReference type="Proteomes" id="UP001342826"/>
    </source>
</evidence>
<comment type="caution">
    <text evidence="1">The sequence shown here is derived from an EMBL/GenBank/DDBJ whole genome shotgun (WGS) entry which is preliminary data.</text>
</comment>
<organism evidence="1 2">
    <name type="scientific">Metabacillus fastidiosus</name>
    <dbReference type="NCBI Taxonomy" id="1458"/>
    <lineage>
        <taxon>Bacteria</taxon>
        <taxon>Bacillati</taxon>
        <taxon>Bacillota</taxon>
        <taxon>Bacilli</taxon>
        <taxon>Bacillales</taxon>
        <taxon>Bacillaceae</taxon>
        <taxon>Metabacillus</taxon>
    </lineage>
</organism>
<dbReference type="SUPFAM" id="SSF141571">
    <property type="entry name" value="Pentapeptide repeat-like"/>
    <property type="match status" value="1"/>
</dbReference>
<dbReference type="RefSeq" id="WP_066229257.1">
    <property type="nucleotide sequence ID" value="NZ_JARTFQ010000005.1"/>
</dbReference>
<reference evidence="1 2" key="1">
    <citation type="submission" date="2023-03" db="EMBL/GenBank/DDBJ databases">
        <title>Bacillus Genome Sequencing.</title>
        <authorList>
            <person name="Dunlap C."/>
        </authorList>
    </citation>
    <scope>NUCLEOTIDE SEQUENCE [LARGE SCALE GENOMIC DNA]</scope>
    <source>
        <strain evidence="1 2">NRS-1717</strain>
    </source>
</reference>
<dbReference type="Proteomes" id="UP001342826">
    <property type="component" value="Unassembled WGS sequence"/>
</dbReference>
<dbReference type="Gene3D" id="2.160.20.80">
    <property type="entry name" value="E3 ubiquitin-protein ligase SopA"/>
    <property type="match status" value="1"/>
</dbReference>
<dbReference type="GeneID" id="301141090"/>
<keyword evidence="2" id="KW-1185">Reference proteome</keyword>
<dbReference type="Pfam" id="PF00805">
    <property type="entry name" value="Pentapeptide"/>
    <property type="match status" value="1"/>
</dbReference>
<accession>A0ABU6P4K4</accession>
<dbReference type="EMBL" id="JARTFS010000041">
    <property type="protein sequence ID" value="MED4404280.1"/>
    <property type="molecule type" value="Genomic_DNA"/>
</dbReference>
<gene>
    <name evidence="1" type="ORF">P9271_23870</name>
</gene>
<sequence length="289" mass="32321">MSVYSNFNRTSAKKFRENLQADCSSCFGLCCTALNISVSSDFAINKPAGTPCSNLGTDFRCNIHSDLRESGFKGCTVFDCLGAGQTVSQVTFEGKSWREYPETSEKMFSVFPIMEQLYEMMAYVSEALSYEISPELHKELLVQLQQLEGLTKLNADGLAALTIMEYRIPVNELLLKTSLYIRNKLIAKIGNTKNKRKLDYRGTDWMGKKLKGRDLRATDLRGSYLIAADLQMSDLRGVDFIGADLRDANLNGADLSTSMFLTQMQINSARGNKETKLPSHIKQPSHWSA</sequence>
<proteinExistence type="predicted"/>
<protein>
    <submittedName>
        <fullName evidence="1">Pentapeptide repeat-containing protein</fullName>
    </submittedName>
</protein>
<name>A0ABU6P4K4_9BACI</name>